<dbReference type="Proteomes" id="UP000281553">
    <property type="component" value="Unassembled WGS sequence"/>
</dbReference>
<evidence type="ECO:0000313" key="6">
    <source>
        <dbReference type="EMBL" id="VDN43705.1"/>
    </source>
</evidence>
<gene>
    <name evidence="6" type="ORF">DILT_LOCUS19163</name>
</gene>
<protein>
    <submittedName>
        <fullName evidence="6">Uncharacterized protein</fullName>
    </submittedName>
</protein>
<dbReference type="EMBL" id="UYRU01108825">
    <property type="protein sequence ID" value="VDN43705.1"/>
    <property type="molecule type" value="Genomic_DNA"/>
</dbReference>
<sequence>MSKSQGPEAGTIWLTDTPDVIRRKVGRAQTDSLRGVSYDPVARPGIANLIQLYSALKVCHYCFLSL</sequence>
<keyword evidence="2" id="KW-0547">Nucleotide-binding</keyword>
<dbReference type="Gene3D" id="1.10.240.10">
    <property type="entry name" value="Tyrosyl-Transfer RNA Synthetase"/>
    <property type="match status" value="1"/>
</dbReference>
<proteinExistence type="predicted"/>
<keyword evidence="3" id="KW-0067">ATP-binding</keyword>
<keyword evidence="5" id="KW-0030">Aminoacyl-tRNA synthetase</keyword>
<dbReference type="Pfam" id="PF00579">
    <property type="entry name" value="tRNA-synt_1b"/>
    <property type="match status" value="1"/>
</dbReference>
<evidence type="ECO:0000313" key="7">
    <source>
        <dbReference type="Proteomes" id="UP000281553"/>
    </source>
</evidence>
<evidence type="ECO:0000256" key="2">
    <source>
        <dbReference type="ARBA" id="ARBA00022741"/>
    </source>
</evidence>
<accession>A0A3P7NLG2</accession>
<name>A0A3P7NLG2_DIBLA</name>
<dbReference type="GO" id="GO:0005759">
    <property type="term" value="C:mitochondrial matrix"/>
    <property type="evidence" value="ECO:0007669"/>
    <property type="project" value="TreeGrafter"/>
</dbReference>
<reference evidence="6 7" key="1">
    <citation type="submission" date="2018-11" db="EMBL/GenBank/DDBJ databases">
        <authorList>
            <consortium name="Pathogen Informatics"/>
        </authorList>
    </citation>
    <scope>NUCLEOTIDE SEQUENCE [LARGE SCALE GENOMIC DNA]</scope>
</reference>
<dbReference type="GO" id="GO:0070183">
    <property type="term" value="P:mitochondrial tryptophanyl-tRNA aminoacylation"/>
    <property type="evidence" value="ECO:0007669"/>
    <property type="project" value="TreeGrafter"/>
</dbReference>
<organism evidence="6 7">
    <name type="scientific">Dibothriocephalus latus</name>
    <name type="common">Fish tapeworm</name>
    <name type="synonym">Diphyllobothrium latum</name>
    <dbReference type="NCBI Taxonomy" id="60516"/>
    <lineage>
        <taxon>Eukaryota</taxon>
        <taxon>Metazoa</taxon>
        <taxon>Spiralia</taxon>
        <taxon>Lophotrochozoa</taxon>
        <taxon>Platyhelminthes</taxon>
        <taxon>Cestoda</taxon>
        <taxon>Eucestoda</taxon>
        <taxon>Diphyllobothriidea</taxon>
        <taxon>Diphyllobothriidae</taxon>
        <taxon>Dibothriocephalus</taxon>
    </lineage>
</organism>
<keyword evidence="7" id="KW-1185">Reference proteome</keyword>
<keyword evidence="1" id="KW-0436">Ligase</keyword>
<dbReference type="PANTHER" id="PTHR43766:SF1">
    <property type="entry name" value="TRYPTOPHAN--TRNA LIGASE, MITOCHONDRIAL"/>
    <property type="match status" value="1"/>
</dbReference>
<evidence type="ECO:0000256" key="4">
    <source>
        <dbReference type="ARBA" id="ARBA00022917"/>
    </source>
</evidence>
<dbReference type="OrthoDB" id="15808at2759"/>
<dbReference type="GO" id="GO:0004830">
    <property type="term" value="F:tryptophan-tRNA ligase activity"/>
    <property type="evidence" value="ECO:0007669"/>
    <property type="project" value="TreeGrafter"/>
</dbReference>
<dbReference type="SUPFAM" id="SSF52374">
    <property type="entry name" value="Nucleotidylyl transferase"/>
    <property type="match status" value="1"/>
</dbReference>
<keyword evidence="4" id="KW-0648">Protein biosynthesis</keyword>
<dbReference type="AlphaFoldDB" id="A0A3P7NLG2"/>
<dbReference type="PANTHER" id="PTHR43766">
    <property type="entry name" value="TRYPTOPHAN--TRNA LIGASE, MITOCHONDRIAL"/>
    <property type="match status" value="1"/>
</dbReference>
<evidence type="ECO:0000256" key="5">
    <source>
        <dbReference type="ARBA" id="ARBA00023146"/>
    </source>
</evidence>
<dbReference type="InterPro" id="IPR050203">
    <property type="entry name" value="Trp-tRNA_synthetase"/>
</dbReference>
<evidence type="ECO:0000256" key="3">
    <source>
        <dbReference type="ARBA" id="ARBA00022840"/>
    </source>
</evidence>
<evidence type="ECO:0000256" key="1">
    <source>
        <dbReference type="ARBA" id="ARBA00022598"/>
    </source>
</evidence>
<dbReference type="InterPro" id="IPR002305">
    <property type="entry name" value="aa-tRNA-synth_Ic"/>
</dbReference>
<dbReference type="GO" id="GO:0005524">
    <property type="term" value="F:ATP binding"/>
    <property type="evidence" value="ECO:0007669"/>
    <property type="project" value="UniProtKB-KW"/>
</dbReference>